<comment type="function">
    <text evidence="1 17 18">Cell wall formation. Catalyzes the addition of glutamate to the nucleotide precursor UDP-N-acetylmuramoyl-L-alanine (UMA).</text>
</comment>
<keyword evidence="10 17" id="KW-0067">ATP-binding</keyword>
<comment type="pathway">
    <text evidence="3 17 18">Cell wall biogenesis; peptidoglycan biosynthesis.</text>
</comment>
<dbReference type="GO" id="GO:0005524">
    <property type="term" value="F:ATP binding"/>
    <property type="evidence" value="ECO:0007669"/>
    <property type="project" value="UniProtKB-UniRule"/>
</dbReference>
<evidence type="ECO:0000256" key="4">
    <source>
        <dbReference type="ARBA" id="ARBA00010416"/>
    </source>
</evidence>
<feature type="domain" description="Mur ligase central" evidence="20">
    <location>
        <begin position="113"/>
        <end position="303"/>
    </location>
</feature>
<evidence type="ECO:0000256" key="14">
    <source>
        <dbReference type="ARBA" id="ARBA00030398"/>
    </source>
</evidence>
<keyword evidence="7 17" id="KW-0963">Cytoplasm</keyword>
<keyword evidence="17 18" id="KW-0131">Cell cycle</keyword>
<evidence type="ECO:0000256" key="1">
    <source>
        <dbReference type="ARBA" id="ARBA00002734"/>
    </source>
</evidence>
<proteinExistence type="inferred from homology"/>
<protein>
    <recommendedName>
        <fullName evidence="6 17">UDP-N-acetylmuramoylalanine--D-glutamate ligase</fullName>
        <ecNumber evidence="5 17">6.3.2.9</ecNumber>
    </recommendedName>
    <alternativeName>
        <fullName evidence="15 17">D-glutamic acid-adding enzyme</fullName>
    </alternativeName>
    <alternativeName>
        <fullName evidence="14 17">UDP-N-acetylmuramoyl-L-alanyl-D-glutamate synthetase</fullName>
    </alternativeName>
</protein>
<sequence>MTYTGQQILVLGLARSGAAAARLLHQQGANVVINDQKPLADDPLAADLQALGIEVIGGGHPEGIVHPGLALVVKNPGIPYHAAPVRQALELGIPVITEVELAYQFSKAPLIGITGSNGKTTTTTLVGKMLEAAGVQSVVGGNIGLPLSEVAERMRADQWLVAELSSFQLMGTQEFRPKIGALLNLSAAHLDYHGTFEAYRDAKYRLFANQGPDDVAVLNWDQLEVQDVAHHLRRVTGDSSWQEPLRSKVLYFSTHDVLEEGVFVKDEYIHATMNGKNVSLLPVADVALAGAHNLQNVLAAAAICLAAGAAPEAIAEVARTFRGVEHRTEYVTSKQGVDFYNDSKATNAAAATQAITAFENVVLIAGGLDRGVDFLELVPIFEKHVKHLVAIGQAADTLLHVAKRAGRTGEKADSLEQAVELAARSATAGDTVLLSPACASWDMFGSFEERGSMFKKAVHTL</sequence>
<dbReference type="GO" id="GO:0051301">
    <property type="term" value="P:cell division"/>
    <property type="evidence" value="ECO:0007669"/>
    <property type="project" value="UniProtKB-KW"/>
</dbReference>
<evidence type="ECO:0000256" key="11">
    <source>
        <dbReference type="ARBA" id="ARBA00022960"/>
    </source>
</evidence>
<evidence type="ECO:0000259" key="20">
    <source>
        <dbReference type="Pfam" id="PF08245"/>
    </source>
</evidence>
<dbReference type="NCBIfam" id="TIGR01087">
    <property type="entry name" value="murD"/>
    <property type="match status" value="1"/>
</dbReference>
<evidence type="ECO:0000256" key="12">
    <source>
        <dbReference type="ARBA" id="ARBA00022984"/>
    </source>
</evidence>
<comment type="subcellular location">
    <subcellularLocation>
        <location evidence="2 17 18">Cytoplasm</location>
    </subcellularLocation>
</comment>
<dbReference type="Proteomes" id="UP000245634">
    <property type="component" value="Unassembled WGS sequence"/>
</dbReference>
<evidence type="ECO:0000256" key="10">
    <source>
        <dbReference type="ARBA" id="ARBA00022840"/>
    </source>
</evidence>
<dbReference type="InterPro" id="IPR036565">
    <property type="entry name" value="Mur-like_cat_sf"/>
</dbReference>
<dbReference type="OrthoDB" id="9809796at2"/>
<keyword evidence="12 17" id="KW-0573">Peptidoglycan synthesis</keyword>
<dbReference type="EC" id="6.3.2.9" evidence="5 17"/>
<dbReference type="AlphaFoldDB" id="A0A316D868"/>
<evidence type="ECO:0000256" key="16">
    <source>
        <dbReference type="ARBA" id="ARBA00047632"/>
    </source>
</evidence>
<evidence type="ECO:0000256" key="3">
    <source>
        <dbReference type="ARBA" id="ARBA00004752"/>
    </source>
</evidence>
<dbReference type="InterPro" id="IPR036615">
    <property type="entry name" value="Mur_ligase_C_dom_sf"/>
</dbReference>
<feature type="binding site" evidence="17">
    <location>
        <begin position="115"/>
        <end position="121"/>
    </location>
    <ligand>
        <name>ATP</name>
        <dbReference type="ChEBI" id="CHEBI:30616"/>
    </ligand>
</feature>
<evidence type="ECO:0000259" key="19">
    <source>
        <dbReference type="Pfam" id="PF02875"/>
    </source>
</evidence>
<keyword evidence="22" id="KW-1185">Reference proteome</keyword>
<evidence type="ECO:0000256" key="6">
    <source>
        <dbReference type="ARBA" id="ARBA00015655"/>
    </source>
</evidence>
<evidence type="ECO:0000256" key="17">
    <source>
        <dbReference type="HAMAP-Rule" id="MF_00639"/>
    </source>
</evidence>
<evidence type="ECO:0000313" key="21">
    <source>
        <dbReference type="EMBL" id="PWK11631.1"/>
    </source>
</evidence>
<dbReference type="SUPFAM" id="SSF51984">
    <property type="entry name" value="MurCD N-terminal domain"/>
    <property type="match status" value="1"/>
</dbReference>
<keyword evidence="8 17" id="KW-0436">Ligase</keyword>
<dbReference type="Gene3D" id="3.40.1190.10">
    <property type="entry name" value="Mur-like, catalytic domain"/>
    <property type="match status" value="1"/>
</dbReference>
<dbReference type="Pfam" id="PF02875">
    <property type="entry name" value="Mur_ligase_C"/>
    <property type="match status" value="1"/>
</dbReference>
<dbReference type="Gene3D" id="3.90.190.20">
    <property type="entry name" value="Mur ligase, C-terminal domain"/>
    <property type="match status" value="1"/>
</dbReference>
<dbReference type="GO" id="GO:0071555">
    <property type="term" value="P:cell wall organization"/>
    <property type="evidence" value="ECO:0007669"/>
    <property type="project" value="UniProtKB-KW"/>
</dbReference>
<keyword evidence="11 17" id="KW-0133">Cell shape</keyword>
<organism evidence="21 22">
    <name type="scientific">Tumebacillus permanentifrigoris</name>
    <dbReference type="NCBI Taxonomy" id="378543"/>
    <lineage>
        <taxon>Bacteria</taxon>
        <taxon>Bacillati</taxon>
        <taxon>Bacillota</taxon>
        <taxon>Bacilli</taxon>
        <taxon>Bacillales</taxon>
        <taxon>Alicyclobacillaceae</taxon>
        <taxon>Tumebacillus</taxon>
    </lineage>
</organism>
<dbReference type="Pfam" id="PF08245">
    <property type="entry name" value="Mur_ligase_M"/>
    <property type="match status" value="1"/>
</dbReference>
<dbReference type="GO" id="GO:0005737">
    <property type="term" value="C:cytoplasm"/>
    <property type="evidence" value="ECO:0007669"/>
    <property type="project" value="UniProtKB-SubCell"/>
</dbReference>
<evidence type="ECO:0000256" key="7">
    <source>
        <dbReference type="ARBA" id="ARBA00022490"/>
    </source>
</evidence>
<evidence type="ECO:0000256" key="2">
    <source>
        <dbReference type="ARBA" id="ARBA00004496"/>
    </source>
</evidence>
<dbReference type="GO" id="GO:0009252">
    <property type="term" value="P:peptidoglycan biosynthetic process"/>
    <property type="evidence" value="ECO:0007669"/>
    <property type="project" value="UniProtKB-UniRule"/>
</dbReference>
<keyword evidence="17 18" id="KW-0132">Cell division</keyword>
<evidence type="ECO:0000256" key="5">
    <source>
        <dbReference type="ARBA" id="ARBA00012212"/>
    </source>
</evidence>
<dbReference type="SUPFAM" id="SSF53244">
    <property type="entry name" value="MurD-like peptide ligases, peptide-binding domain"/>
    <property type="match status" value="1"/>
</dbReference>
<dbReference type="Pfam" id="PF21799">
    <property type="entry name" value="MurD-like_N"/>
    <property type="match status" value="1"/>
</dbReference>
<evidence type="ECO:0000256" key="8">
    <source>
        <dbReference type="ARBA" id="ARBA00022598"/>
    </source>
</evidence>
<feature type="domain" description="Mur ligase C-terminal" evidence="19">
    <location>
        <begin position="326"/>
        <end position="438"/>
    </location>
</feature>
<evidence type="ECO:0000256" key="13">
    <source>
        <dbReference type="ARBA" id="ARBA00023316"/>
    </source>
</evidence>
<dbReference type="InterPro" id="IPR013221">
    <property type="entry name" value="Mur_ligase_cen"/>
</dbReference>
<keyword evidence="9 17" id="KW-0547">Nucleotide-binding</keyword>
<dbReference type="RefSeq" id="WP_109689757.1">
    <property type="nucleotide sequence ID" value="NZ_QGGL01000010.1"/>
</dbReference>
<evidence type="ECO:0000256" key="15">
    <source>
        <dbReference type="ARBA" id="ARBA00032324"/>
    </source>
</evidence>
<comment type="similarity">
    <text evidence="4 17">Belongs to the MurCDEF family.</text>
</comment>
<accession>A0A316D868</accession>
<evidence type="ECO:0000256" key="9">
    <source>
        <dbReference type="ARBA" id="ARBA00022741"/>
    </source>
</evidence>
<dbReference type="InterPro" id="IPR005762">
    <property type="entry name" value="MurD"/>
</dbReference>
<name>A0A316D868_9BACL</name>
<dbReference type="GO" id="GO:0008764">
    <property type="term" value="F:UDP-N-acetylmuramoylalanine-D-glutamate ligase activity"/>
    <property type="evidence" value="ECO:0007669"/>
    <property type="project" value="UniProtKB-UniRule"/>
</dbReference>
<comment type="catalytic activity">
    <reaction evidence="16 17 18">
        <text>UDP-N-acetyl-alpha-D-muramoyl-L-alanine + D-glutamate + ATP = UDP-N-acetyl-alpha-D-muramoyl-L-alanyl-D-glutamate + ADP + phosphate + H(+)</text>
        <dbReference type="Rhea" id="RHEA:16429"/>
        <dbReference type="ChEBI" id="CHEBI:15378"/>
        <dbReference type="ChEBI" id="CHEBI:29986"/>
        <dbReference type="ChEBI" id="CHEBI:30616"/>
        <dbReference type="ChEBI" id="CHEBI:43474"/>
        <dbReference type="ChEBI" id="CHEBI:83898"/>
        <dbReference type="ChEBI" id="CHEBI:83900"/>
        <dbReference type="ChEBI" id="CHEBI:456216"/>
        <dbReference type="EC" id="6.3.2.9"/>
    </reaction>
</comment>
<dbReference type="PANTHER" id="PTHR43692:SF1">
    <property type="entry name" value="UDP-N-ACETYLMURAMOYLALANINE--D-GLUTAMATE LIGASE"/>
    <property type="match status" value="1"/>
</dbReference>
<keyword evidence="13 17" id="KW-0961">Cell wall biogenesis/degradation</keyword>
<evidence type="ECO:0000313" key="22">
    <source>
        <dbReference type="Proteomes" id="UP000245634"/>
    </source>
</evidence>
<gene>
    <name evidence="17" type="primary">murD</name>
    <name evidence="21" type="ORF">C7459_110160</name>
</gene>
<dbReference type="GO" id="GO:0008360">
    <property type="term" value="P:regulation of cell shape"/>
    <property type="evidence" value="ECO:0007669"/>
    <property type="project" value="UniProtKB-KW"/>
</dbReference>
<comment type="caution">
    <text evidence="21">The sequence shown here is derived from an EMBL/GenBank/DDBJ whole genome shotgun (WGS) entry which is preliminary data.</text>
</comment>
<dbReference type="Gene3D" id="3.40.50.720">
    <property type="entry name" value="NAD(P)-binding Rossmann-like Domain"/>
    <property type="match status" value="1"/>
</dbReference>
<evidence type="ECO:0000256" key="18">
    <source>
        <dbReference type="RuleBase" id="RU003664"/>
    </source>
</evidence>
<dbReference type="InterPro" id="IPR004101">
    <property type="entry name" value="Mur_ligase_C"/>
</dbReference>
<dbReference type="HAMAP" id="MF_00639">
    <property type="entry name" value="MurD"/>
    <property type="match status" value="1"/>
</dbReference>
<dbReference type="SUPFAM" id="SSF53623">
    <property type="entry name" value="MurD-like peptide ligases, catalytic domain"/>
    <property type="match status" value="1"/>
</dbReference>
<dbReference type="EMBL" id="QGGL01000010">
    <property type="protein sequence ID" value="PWK11631.1"/>
    <property type="molecule type" value="Genomic_DNA"/>
</dbReference>
<dbReference type="UniPathway" id="UPA00219"/>
<dbReference type="PANTHER" id="PTHR43692">
    <property type="entry name" value="UDP-N-ACETYLMURAMOYLALANINE--D-GLUTAMATE LIGASE"/>
    <property type="match status" value="1"/>
</dbReference>
<reference evidence="21 22" key="1">
    <citation type="submission" date="2018-05" db="EMBL/GenBank/DDBJ databases">
        <title>Genomic Encyclopedia of Type Strains, Phase IV (KMG-IV): sequencing the most valuable type-strain genomes for metagenomic binning, comparative biology and taxonomic classification.</title>
        <authorList>
            <person name="Goeker M."/>
        </authorList>
    </citation>
    <scope>NUCLEOTIDE SEQUENCE [LARGE SCALE GENOMIC DNA]</scope>
    <source>
        <strain evidence="21 22">DSM 18773</strain>
    </source>
</reference>